<keyword evidence="7" id="KW-0964">Secreted</keyword>
<dbReference type="NCBIfam" id="TIGR01614">
    <property type="entry name" value="PME_inhib"/>
    <property type="match status" value="1"/>
</dbReference>
<keyword evidence="10" id="KW-0961">Cell wall biogenesis/degradation</keyword>
<comment type="catalytic activity">
    <reaction evidence="11 13">
        <text>[(1-&gt;4)-alpha-D-galacturonosyl methyl ester](n) + n H2O = [(1-&gt;4)-alpha-D-galacturonosyl](n) + n methanol + n H(+)</text>
        <dbReference type="Rhea" id="RHEA:22380"/>
        <dbReference type="Rhea" id="RHEA-COMP:14570"/>
        <dbReference type="Rhea" id="RHEA-COMP:14573"/>
        <dbReference type="ChEBI" id="CHEBI:15377"/>
        <dbReference type="ChEBI" id="CHEBI:15378"/>
        <dbReference type="ChEBI" id="CHEBI:17790"/>
        <dbReference type="ChEBI" id="CHEBI:140522"/>
        <dbReference type="ChEBI" id="CHEBI:140523"/>
        <dbReference type="EC" id="3.1.1.11"/>
    </reaction>
</comment>
<dbReference type="Gene3D" id="2.160.20.10">
    <property type="entry name" value="Single-stranded right-handed beta-helix, Pectin lyase-like"/>
    <property type="match status" value="1"/>
</dbReference>
<evidence type="ECO:0000256" key="4">
    <source>
        <dbReference type="ARBA" id="ARBA00007786"/>
    </source>
</evidence>
<dbReference type="SUPFAM" id="SSF51126">
    <property type="entry name" value="Pectin lyase-like"/>
    <property type="match status" value="1"/>
</dbReference>
<dbReference type="EMBL" id="JBFOLJ010000009">
    <property type="protein sequence ID" value="KAL2508596.1"/>
    <property type="molecule type" value="Genomic_DNA"/>
</dbReference>
<evidence type="ECO:0000313" key="15">
    <source>
        <dbReference type="EMBL" id="KAL2508596.1"/>
    </source>
</evidence>
<dbReference type="InterPro" id="IPR000070">
    <property type="entry name" value="Pectinesterase_cat"/>
</dbReference>
<evidence type="ECO:0000256" key="10">
    <source>
        <dbReference type="ARBA" id="ARBA00023316"/>
    </source>
</evidence>
<protein>
    <recommendedName>
        <fullName evidence="5 13">Pectinesterase</fullName>
        <ecNumber evidence="5 13">3.1.1.11</ecNumber>
    </recommendedName>
</protein>
<evidence type="ECO:0000256" key="13">
    <source>
        <dbReference type="RuleBase" id="RU000589"/>
    </source>
</evidence>
<dbReference type="GO" id="GO:0030599">
    <property type="term" value="F:pectinesterase activity"/>
    <property type="evidence" value="ECO:0007669"/>
    <property type="project" value="UniProtKB-UniRule"/>
</dbReference>
<comment type="similarity">
    <text evidence="3">In the N-terminal section; belongs to the PMEI family.</text>
</comment>
<proteinExistence type="inferred from homology"/>
<comment type="subcellular location">
    <subcellularLocation>
        <location evidence="1">Secreted</location>
        <location evidence="1">Cell wall</location>
    </subcellularLocation>
</comment>
<reference evidence="16" key="1">
    <citation type="submission" date="2024-07" db="EMBL/GenBank/DDBJ databases">
        <title>Two chromosome-level genome assemblies of Korean endemic species Abeliophyllum distichum and Forsythia ovata (Oleaceae).</title>
        <authorList>
            <person name="Jang H."/>
        </authorList>
    </citation>
    <scope>NUCLEOTIDE SEQUENCE [LARGE SCALE GENOMIC DNA]</scope>
</reference>
<dbReference type="Gene3D" id="1.20.140.40">
    <property type="entry name" value="Invertase/pectin methylesterase inhibitor family protein"/>
    <property type="match status" value="1"/>
</dbReference>
<dbReference type="InterPro" id="IPR011050">
    <property type="entry name" value="Pectin_lyase_fold/virulence"/>
</dbReference>
<keyword evidence="9 13" id="KW-0063">Aspartyl esterase</keyword>
<keyword evidence="6" id="KW-0134">Cell wall</keyword>
<evidence type="ECO:0000256" key="5">
    <source>
        <dbReference type="ARBA" id="ARBA00013229"/>
    </source>
</evidence>
<evidence type="ECO:0000256" key="7">
    <source>
        <dbReference type="ARBA" id="ARBA00022525"/>
    </source>
</evidence>
<comment type="caution">
    <text evidence="15">The sequence shown here is derived from an EMBL/GenBank/DDBJ whole genome shotgun (WGS) entry which is preliminary data.</text>
</comment>
<dbReference type="InterPro" id="IPR033131">
    <property type="entry name" value="Pectinesterase_Asp_AS"/>
</dbReference>
<dbReference type="GO" id="GO:0045490">
    <property type="term" value="P:pectin catabolic process"/>
    <property type="evidence" value="ECO:0007669"/>
    <property type="project" value="UniProtKB-UniRule"/>
</dbReference>
<evidence type="ECO:0000256" key="6">
    <source>
        <dbReference type="ARBA" id="ARBA00022512"/>
    </source>
</evidence>
<evidence type="ECO:0000256" key="1">
    <source>
        <dbReference type="ARBA" id="ARBA00004191"/>
    </source>
</evidence>
<evidence type="ECO:0000256" key="8">
    <source>
        <dbReference type="ARBA" id="ARBA00022801"/>
    </source>
</evidence>
<evidence type="ECO:0000256" key="11">
    <source>
        <dbReference type="ARBA" id="ARBA00047928"/>
    </source>
</evidence>
<dbReference type="AlphaFoldDB" id="A0ABD1T794"/>
<dbReference type="InterPro" id="IPR012334">
    <property type="entry name" value="Pectin_lyas_fold"/>
</dbReference>
<evidence type="ECO:0000256" key="12">
    <source>
        <dbReference type="PROSITE-ProRule" id="PRU10040"/>
    </source>
</evidence>
<feature type="active site" evidence="12">
    <location>
        <position position="399"/>
    </location>
</feature>
<dbReference type="SMART" id="SM00856">
    <property type="entry name" value="PMEI"/>
    <property type="match status" value="1"/>
</dbReference>
<dbReference type="Pfam" id="PF04043">
    <property type="entry name" value="PMEI"/>
    <property type="match status" value="1"/>
</dbReference>
<dbReference type="FunFam" id="2.160.20.10:FF:000029">
    <property type="entry name" value="Pectinesterase 4"/>
    <property type="match status" value="1"/>
</dbReference>
<dbReference type="GO" id="GO:0042545">
    <property type="term" value="P:cell wall modification"/>
    <property type="evidence" value="ECO:0007669"/>
    <property type="project" value="UniProtKB-UniRule"/>
</dbReference>
<sequence length="601" mass="66150">MVGKVAVSVVSLILVVGVVIGVVAVVHRNDSSDNDQHNMSSMKAVTTICAPTSYKDACVRSLESVANNQTATPKDYVMAAIQATLDEVKKSFEVTSKTVVNKDNDPYDHMAVEDCKDLLDDAIDTLQASYSTVGDSDMHTIQDRANELRSWMTAVYALQSSCLDQIEKPEYKSAIGNGMVNATQLTHNAINIIAELSEVLKAFNVPVNLQPNRRLLEVGEIGQDGYPTWFRAADRKLLAAHKRGRVTPNAVVAKDGSGQFKTVAAAIAAYPKNLRGRYKIYVKAGVYEEFITIDKKKPNVFIYGDGPGKSIITGKRNFGIMKIGTMNTATFSAVGQGFIARGLTFRNYAGPDGHQAVALRVQSDMSAIFDCSIEGYQDTLYYHAFRQFYRNCLISGTVDFIFGMGDAVIQNSLIIVRKPNANQQNTITADGREVARGTNGLVLQNCRIVPEKALFPLRFKIPTYLGRPWKAEALTVVMQSELGDLIRPEGWMTWAGENFHQTCQYYEFANRGPGSITNRRSKEFKRFRVLNAGEAAKYTPGQFLSGFQWLKHTGAPFQLGLLLTILLCTSHEDFSQIKGPHPSSKGVAIKSLHLCPLASLS</sequence>
<dbReference type="SUPFAM" id="SSF101148">
    <property type="entry name" value="Plant invertase/pectin methylesterase inhibitor"/>
    <property type="match status" value="1"/>
</dbReference>
<dbReference type="PANTHER" id="PTHR31707">
    <property type="entry name" value="PECTINESTERASE"/>
    <property type="match status" value="1"/>
</dbReference>
<organism evidence="15 16">
    <name type="scientific">Forsythia ovata</name>
    <dbReference type="NCBI Taxonomy" id="205694"/>
    <lineage>
        <taxon>Eukaryota</taxon>
        <taxon>Viridiplantae</taxon>
        <taxon>Streptophyta</taxon>
        <taxon>Embryophyta</taxon>
        <taxon>Tracheophyta</taxon>
        <taxon>Spermatophyta</taxon>
        <taxon>Magnoliopsida</taxon>
        <taxon>eudicotyledons</taxon>
        <taxon>Gunneridae</taxon>
        <taxon>Pentapetalae</taxon>
        <taxon>asterids</taxon>
        <taxon>lamiids</taxon>
        <taxon>Lamiales</taxon>
        <taxon>Oleaceae</taxon>
        <taxon>Forsythieae</taxon>
        <taxon>Forsythia</taxon>
    </lineage>
</organism>
<name>A0ABD1T794_9LAMI</name>
<dbReference type="Pfam" id="PF01095">
    <property type="entry name" value="Pectinesterase"/>
    <property type="match status" value="1"/>
</dbReference>
<keyword evidence="16" id="KW-1185">Reference proteome</keyword>
<dbReference type="FunFam" id="1.20.140.40:FF:000001">
    <property type="entry name" value="Pectinesterase"/>
    <property type="match status" value="1"/>
</dbReference>
<feature type="domain" description="Pectinesterase inhibitor" evidence="14">
    <location>
        <begin position="40"/>
        <end position="192"/>
    </location>
</feature>
<comment type="pathway">
    <text evidence="2 13">Glycan metabolism; pectin degradation; 2-dehydro-3-deoxy-D-gluconate from pectin: step 1/5.</text>
</comment>
<dbReference type="PROSITE" id="PS00503">
    <property type="entry name" value="PECTINESTERASE_2"/>
    <property type="match status" value="1"/>
</dbReference>
<evidence type="ECO:0000256" key="2">
    <source>
        <dbReference type="ARBA" id="ARBA00005184"/>
    </source>
</evidence>
<dbReference type="EC" id="3.1.1.11" evidence="5 13"/>
<comment type="similarity">
    <text evidence="4">In the C-terminal section; belongs to the pectinesterase family.</text>
</comment>
<evidence type="ECO:0000256" key="3">
    <source>
        <dbReference type="ARBA" id="ARBA00006027"/>
    </source>
</evidence>
<dbReference type="InterPro" id="IPR035513">
    <property type="entry name" value="Invertase/methylesterase_inhib"/>
</dbReference>
<dbReference type="InterPro" id="IPR006501">
    <property type="entry name" value="Pectinesterase_inhib_dom"/>
</dbReference>
<accession>A0ABD1T794</accession>
<dbReference type="Proteomes" id="UP001604277">
    <property type="component" value="Unassembled WGS sequence"/>
</dbReference>
<dbReference type="CDD" id="cd15798">
    <property type="entry name" value="PMEI-like_3"/>
    <property type="match status" value="1"/>
</dbReference>
<gene>
    <name evidence="15" type="ORF">Fot_32243</name>
</gene>
<evidence type="ECO:0000259" key="14">
    <source>
        <dbReference type="SMART" id="SM00856"/>
    </source>
</evidence>
<keyword evidence="8 13" id="KW-0378">Hydrolase</keyword>
<evidence type="ECO:0000313" key="16">
    <source>
        <dbReference type="Proteomes" id="UP001604277"/>
    </source>
</evidence>
<evidence type="ECO:0000256" key="9">
    <source>
        <dbReference type="ARBA" id="ARBA00023085"/>
    </source>
</evidence>